<organism evidence="4 5">
    <name type="scientific">Electrophorus voltai</name>
    <dbReference type="NCBI Taxonomy" id="2609070"/>
    <lineage>
        <taxon>Eukaryota</taxon>
        <taxon>Metazoa</taxon>
        <taxon>Chordata</taxon>
        <taxon>Craniata</taxon>
        <taxon>Vertebrata</taxon>
        <taxon>Euteleostomi</taxon>
        <taxon>Actinopterygii</taxon>
        <taxon>Neopterygii</taxon>
        <taxon>Teleostei</taxon>
        <taxon>Ostariophysi</taxon>
        <taxon>Gymnotiformes</taxon>
        <taxon>Gymnotoidei</taxon>
        <taxon>Gymnotidae</taxon>
        <taxon>Electrophorus</taxon>
    </lineage>
</organism>
<dbReference type="InterPro" id="IPR016197">
    <property type="entry name" value="Chromo-like_dom_sf"/>
</dbReference>
<evidence type="ECO:0000313" key="4">
    <source>
        <dbReference type="EMBL" id="KAK1797573.1"/>
    </source>
</evidence>
<dbReference type="SUPFAM" id="SSF54160">
    <property type="entry name" value="Chromo domain-like"/>
    <property type="match status" value="2"/>
</dbReference>
<evidence type="ECO:0000256" key="2">
    <source>
        <dbReference type="SAM" id="MobiDB-lite"/>
    </source>
</evidence>
<sequence>MGGDASMTAQGNCRVQEEGGQVKGGGRLQYALGQKVWVSTRDSHMATKGKLAVKYEGPYTVKERINEVTYWRTVPQPTRIRPWTGGPSIQGEGPTQFPQESLVDWEGYGPEERSWIPASQILDPGLIATFHRLHPQRSAPRRQSRPCSSWLADPLGGGSVMSKAIFDHPHEGRECGERLTKLHQGTRAVSDHAHEFHTIAAGSEWNKAALLFTFRNGLNMEALHELACRDDELDLDQLITQAIRLDRFIRERRPCRTSVQPTFFPWDGTPTDLLAVDHWFHNSARTQEEGHVQLRHAIRSQQRFANCHGHPTPSFHPGQKVLVSTQNMRLGLSCRKLSSRYISPFKPLHYSAFSSNSVPVTPPAPLDIEDQPAYLVQEILDSHRHQGQLQHLIDWEGYGPEERSWELPRNILDPSFIADFYTSHPDCLGPMGQGRPRGTRIRSSGATRQTGDSVMVSVLPTSLSPPRCRSPSPEY</sequence>
<dbReference type="EMBL" id="JAROKS010000013">
    <property type="protein sequence ID" value="KAK1797573.1"/>
    <property type="molecule type" value="Genomic_DNA"/>
</dbReference>
<evidence type="ECO:0000313" key="5">
    <source>
        <dbReference type="Proteomes" id="UP001239994"/>
    </source>
</evidence>
<feature type="region of interest" description="Disordered" evidence="2">
    <location>
        <begin position="428"/>
        <end position="452"/>
    </location>
</feature>
<dbReference type="PROSITE" id="PS50013">
    <property type="entry name" value="CHROMO_2"/>
    <property type="match status" value="2"/>
</dbReference>
<dbReference type="AlphaFoldDB" id="A0AAD8ZGD7"/>
<dbReference type="InterPro" id="IPR023780">
    <property type="entry name" value="Chromo_domain"/>
</dbReference>
<dbReference type="InterPro" id="IPR000953">
    <property type="entry name" value="Chromo/chromo_shadow_dom"/>
</dbReference>
<gene>
    <name evidence="4" type="ORF">P4O66_000863</name>
</gene>
<dbReference type="SMART" id="SM00298">
    <property type="entry name" value="CHROMO"/>
    <property type="match status" value="2"/>
</dbReference>
<evidence type="ECO:0000259" key="3">
    <source>
        <dbReference type="PROSITE" id="PS50013"/>
    </source>
</evidence>
<protein>
    <recommendedName>
        <fullName evidence="3">Chromo domain-containing protein</fullName>
    </recommendedName>
</protein>
<comment type="caution">
    <text evidence="4">The sequence shown here is derived from an EMBL/GenBank/DDBJ whole genome shotgun (WGS) entry which is preliminary data.</text>
</comment>
<dbReference type="Proteomes" id="UP001239994">
    <property type="component" value="Unassembled WGS sequence"/>
</dbReference>
<feature type="domain" description="Chromo" evidence="3">
    <location>
        <begin position="374"/>
        <end position="424"/>
    </location>
</feature>
<dbReference type="Gene3D" id="2.40.50.40">
    <property type="match status" value="2"/>
</dbReference>
<reference evidence="4" key="1">
    <citation type="submission" date="2023-03" db="EMBL/GenBank/DDBJ databases">
        <title>Electrophorus voltai genome.</title>
        <authorList>
            <person name="Bian C."/>
        </authorList>
    </citation>
    <scope>NUCLEOTIDE SEQUENCE</scope>
    <source>
        <strain evidence="4">CB-2022</strain>
        <tissue evidence="4">Muscle</tissue>
    </source>
</reference>
<dbReference type="Pfam" id="PF00385">
    <property type="entry name" value="Chromo"/>
    <property type="match status" value="1"/>
</dbReference>
<name>A0AAD8ZGD7_9TELE</name>
<evidence type="ECO:0000256" key="1">
    <source>
        <dbReference type="ARBA" id="ARBA00004123"/>
    </source>
</evidence>
<feature type="region of interest" description="Disordered" evidence="2">
    <location>
        <begin position="79"/>
        <end position="98"/>
    </location>
</feature>
<dbReference type="GO" id="GO:0005634">
    <property type="term" value="C:nucleus"/>
    <property type="evidence" value="ECO:0007669"/>
    <property type="project" value="UniProtKB-SubCell"/>
</dbReference>
<proteinExistence type="predicted"/>
<feature type="domain" description="Chromo" evidence="3">
    <location>
        <begin position="100"/>
        <end position="142"/>
    </location>
</feature>
<keyword evidence="5" id="KW-1185">Reference proteome</keyword>
<comment type="subcellular location">
    <subcellularLocation>
        <location evidence="1">Nucleus</location>
    </subcellularLocation>
</comment>
<feature type="compositionally biased region" description="Polar residues" evidence="2">
    <location>
        <begin position="441"/>
        <end position="452"/>
    </location>
</feature>
<accession>A0AAD8ZGD7</accession>